<feature type="domain" description="Lipopolysaccharide assembly protein A" evidence="6">
    <location>
        <begin position="16"/>
        <end position="52"/>
    </location>
</feature>
<dbReference type="Proteomes" id="UP000547674">
    <property type="component" value="Unassembled WGS sequence"/>
</dbReference>
<evidence type="ECO:0000256" key="1">
    <source>
        <dbReference type="ARBA" id="ARBA00022475"/>
    </source>
</evidence>
<evidence type="ECO:0000256" key="2">
    <source>
        <dbReference type="ARBA" id="ARBA00022692"/>
    </source>
</evidence>
<evidence type="ECO:0000313" key="7">
    <source>
        <dbReference type="EMBL" id="NNF06880.1"/>
    </source>
</evidence>
<sequence>MLALVATLILAILVLQNSASVSLRFLTWHVDMSLAVLVFITGIAGILVGLGLGGLLLSKRP</sequence>
<keyword evidence="4 5" id="KW-0472">Membrane</keyword>
<keyword evidence="1" id="KW-1003">Cell membrane</keyword>
<dbReference type="EMBL" id="JABDJR010000357">
    <property type="protein sequence ID" value="NNF06880.1"/>
    <property type="molecule type" value="Genomic_DNA"/>
</dbReference>
<dbReference type="Pfam" id="PF06305">
    <property type="entry name" value="LapA_dom"/>
    <property type="match status" value="1"/>
</dbReference>
<evidence type="ECO:0000313" key="8">
    <source>
        <dbReference type="Proteomes" id="UP000547674"/>
    </source>
</evidence>
<evidence type="ECO:0000256" key="5">
    <source>
        <dbReference type="SAM" id="Phobius"/>
    </source>
</evidence>
<reference evidence="7 8" key="1">
    <citation type="submission" date="2020-03" db="EMBL/GenBank/DDBJ databases">
        <title>Metabolic flexibility allows generalist bacteria to become dominant in a frequently disturbed ecosystem.</title>
        <authorList>
            <person name="Chen Y.-J."/>
            <person name="Leung P.M."/>
            <person name="Bay S.K."/>
            <person name="Hugenholtz P."/>
            <person name="Kessler A.J."/>
            <person name="Shelley G."/>
            <person name="Waite D.W."/>
            <person name="Cook P.L."/>
            <person name="Greening C."/>
        </authorList>
    </citation>
    <scope>NUCLEOTIDE SEQUENCE [LARGE SCALE GENOMIC DNA]</scope>
    <source>
        <strain evidence="7">SS_bin_28</strain>
    </source>
</reference>
<dbReference type="AlphaFoldDB" id="A0A7Y2E939"/>
<evidence type="ECO:0000259" key="6">
    <source>
        <dbReference type="Pfam" id="PF06305"/>
    </source>
</evidence>
<organism evidence="7 8">
    <name type="scientific">Eiseniibacteriota bacterium</name>
    <dbReference type="NCBI Taxonomy" id="2212470"/>
    <lineage>
        <taxon>Bacteria</taxon>
        <taxon>Candidatus Eiseniibacteriota</taxon>
    </lineage>
</organism>
<proteinExistence type="predicted"/>
<keyword evidence="2 5" id="KW-0812">Transmembrane</keyword>
<accession>A0A7Y2E939</accession>
<name>A0A7Y2E939_UNCEI</name>
<evidence type="ECO:0000256" key="3">
    <source>
        <dbReference type="ARBA" id="ARBA00022989"/>
    </source>
</evidence>
<protein>
    <submittedName>
        <fullName evidence="7">DUF1049 domain-containing protein</fullName>
    </submittedName>
</protein>
<gene>
    <name evidence="7" type="ORF">HKN21_08970</name>
</gene>
<dbReference type="GO" id="GO:0005886">
    <property type="term" value="C:plasma membrane"/>
    <property type="evidence" value="ECO:0007669"/>
    <property type="project" value="InterPro"/>
</dbReference>
<dbReference type="InterPro" id="IPR010445">
    <property type="entry name" value="LapA_dom"/>
</dbReference>
<feature type="transmembrane region" description="Helical" evidence="5">
    <location>
        <begin position="34"/>
        <end position="57"/>
    </location>
</feature>
<comment type="caution">
    <text evidence="7">The sequence shown here is derived from an EMBL/GenBank/DDBJ whole genome shotgun (WGS) entry which is preliminary data.</text>
</comment>
<keyword evidence="3 5" id="KW-1133">Transmembrane helix</keyword>
<evidence type="ECO:0000256" key="4">
    <source>
        <dbReference type="ARBA" id="ARBA00023136"/>
    </source>
</evidence>